<keyword evidence="5 9" id="KW-0798">TonB box</keyword>
<protein>
    <submittedName>
        <fullName evidence="13">TonB-dependent receptor</fullName>
    </submittedName>
</protein>
<proteinExistence type="inferred from homology"/>
<feature type="signal peptide" evidence="10">
    <location>
        <begin position="1"/>
        <end position="31"/>
    </location>
</feature>
<evidence type="ECO:0000256" key="8">
    <source>
        <dbReference type="PROSITE-ProRule" id="PRU01360"/>
    </source>
</evidence>
<keyword evidence="4 8" id="KW-0812">Transmembrane</keyword>
<evidence type="ECO:0000256" key="4">
    <source>
        <dbReference type="ARBA" id="ARBA00022692"/>
    </source>
</evidence>
<feature type="domain" description="TonB-dependent receptor plug" evidence="12">
    <location>
        <begin position="59"/>
        <end position="173"/>
    </location>
</feature>
<dbReference type="Pfam" id="PF07715">
    <property type="entry name" value="Plug"/>
    <property type="match status" value="1"/>
</dbReference>
<comment type="similarity">
    <text evidence="8 9">Belongs to the TonB-dependent receptor family.</text>
</comment>
<sequence length="1123" mass="122149">MAFDSSKRYHVTALACAVASALSLNASVVQAQEEAEIKEEDVEKVVVTGSRIARDPNLASPSPVQAISEEDIQLSGEFSVTDVINDIPALFSSTTAESSIDSASFSDGANILNLRGLGANRTLTLVNGRRHVGGSAGSAAVDVGSIPVKLIKSVEVLTGGASAVYGADAVTGVVNFILRDDYEGFEVDVNTGISSEGDGEQLSISALYGTNFDDDKGNFAINVEFQRDEGVRVSERDNGLLIGSGGDWTNPALRFQQGDIGSSTPNLAEYYNYDNTGLFNFGLSIPSLEAFTQNYTDTFGSAPNLTDAELALFDRAATSAPRAVLPYRTFPFTSGYGYIVPGNPYSFAGFDPSTNIDLDGNGTPDCLDSFSGYNSVFGAASFGVLGGCWNVTEDGSYRPVQDGLVSGNFEGFGGDSYNTIQQERGYLITPNDKIAVNLLGHYDLSDSMTVFGELKYVVQGTENESQPTSYWDLLFGAPDNPYLPEFIQPLASELGGVAITVDPIGIGQGKTENERRTLRGVIGLEGFFENDWEYNVSVNYGKFEYEQNGTENLIIVDRFFSAIDAVTDPSTGEANCRVNLDADTPQVTTAFNIPSYDPGYFSFTPGDGSCVPLNIWAGSTGITQEAVDWVTEDSHSQTTIEQLVISASIAGDSSEYFELPYGPLYFALGGEYRKEESEATFDAWRLGVIPEGSQYTAGTQVSDYSTNNSLVFQPSIRTANETGDFDVSEVFLEVSVPLIQGETLIEELTLDLAARYSDYSTVGDTTTWRANLMYSPHEDLMVRLSKSQAIRAPNISELFGPEVGATFRPTDPCNASVIAGIRSNDEAAANQLQANCVADLQSIGYNPFDDSGEYVYTDPLSAAFPGVTGGNAELQEETADTITAGFVYNSSWLEGFSVTADYWSIEIDDAISAVSSDDIVNGCYVGESLNENFCSLFTRNTDASSPQFGGLNFLRSTQVNFARLETSGVDFSVGYDFEVGAHTFYTKVSGTKVNEIDQYTNPNDLTEVNPELGEVNRPEWAGNINLTWKWEELQVGWQTQYMDEQLLAGVEVEEYERGDFDDTAMMDEFWQHDINFSYMVKENLKMYGGIKNITDEQPFITNFAYPASPRGRFYFVGFDMQFK</sequence>
<keyword evidence="14" id="KW-1185">Reference proteome</keyword>
<dbReference type="PROSITE" id="PS52016">
    <property type="entry name" value="TONB_DEPENDENT_REC_3"/>
    <property type="match status" value="1"/>
</dbReference>
<keyword evidence="2 8" id="KW-0813">Transport</keyword>
<organism evidence="13 14">
    <name type="scientific">Alteromonas australica</name>
    <dbReference type="NCBI Taxonomy" id="589873"/>
    <lineage>
        <taxon>Bacteria</taxon>
        <taxon>Pseudomonadati</taxon>
        <taxon>Pseudomonadota</taxon>
        <taxon>Gammaproteobacteria</taxon>
        <taxon>Alteromonadales</taxon>
        <taxon>Alteromonadaceae</taxon>
        <taxon>Alteromonas/Salinimonas group</taxon>
        <taxon>Alteromonas</taxon>
    </lineage>
</organism>
<evidence type="ECO:0000313" key="13">
    <source>
        <dbReference type="EMBL" id="AIF97646.1"/>
    </source>
</evidence>
<keyword evidence="10" id="KW-0732">Signal</keyword>
<dbReference type="GeneID" id="78253808"/>
<dbReference type="GO" id="GO:0009279">
    <property type="term" value="C:cell outer membrane"/>
    <property type="evidence" value="ECO:0007669"/>
    <property type="project" value="UniProtKB-SubCell"/>
</dbReference>
<dbReference type="InterPro" id="IPR000531">
    <property type="entry name" value="Beta-barrel_TonB"/>
</dbReference>
<dbReference type="Pfam" id="PF00593">
    <property type="entry name" value="TonB_dep_Rec_b-barrel"/>
    <property type="match status" value="1"/>
</dbReference>
<evidence type="ECO:0000313" key="14">
    <source>
        <dbReference type="Proteomes" id="UP000056090"/>
    </source>
</evidence>
<keyword evidence="3 8" id="KW-1134">Transmembrane beta strand</keyword>
<dbReference type="PANTHER" id="PTHR47234">
    <property type="match status" value="1"/>
</dbReference>
<dbReference type="EMBL" id="CP008849">
    <property type="protein sequence ID" value="AIF97646.1"/>
    <property type="molecule type" value="Genomic_DNA"/>
</dbReference>
<evidence type="ECO:0000256" key="9">
    <source>
        <dbReference type="RuleBase" id="RU003357"/>
    </source>
</evidence>
<dbReference type="SUPFAM" id="SSF56935">
    <property type="entry name" value="Porins"/>
    <property type="match status" value="1"/>
</dbReference>
<dbReference type="RefSeq" id="WP_044055826.1">
    <property type="nucleotide sequence ID" value="NZ_CAJXAX010000020.1"/>
</dbReference>
<name>A0A075NVX8_9ALTE</name>
<dbReference type="Gene3D" id="2.170.130.10">
    <property type="entry name" value="TonB-dependent receptor, plug domain"/>
    <property type="match status" value="1"/>
</dbReference>
<keyword evidence="6 8" id="KW-0472">Membrane</keyword>
<feature type="chain" id="PRO_5001708669" evidence="10">
    <location>
        <begin position="32"/>
        <end position="1123"/>
    </location>
</feature>
<dbReference type="InterPro" id="IPR012910">
    <property type="entry name" value="Plug_dom"/>
</dbReference>
<keyword evidence="13" id="KW-0675">Receptor</keyword>
<comment type="subcellular location">
    <subcellularLocation>
        <location evidence="1 8">Cell outer membrane</location>
        <topology evidence="1 8">Multi-pass membrane protein</topology>
    </subcellularLocation>
</comment>
<dbReference type="eggNOG" id="COG1629">
    <property type="taxonomic scope" value="Bacteria"/>
</dbReference>
<dbReference type="AlphaFoldDB" id="A0A075NVX8"/>
<dbReference type="eggNOG" id="COG4771">
    <property type="taxonomic scope" value="Bacteria"/>
</dbReference>
<dbReference type="InterPro" id="IPR039426">
    <property type="entry name" value="TonB-dep_rcpt-like"/>
</dbReference>
<gene>
    <name evidence="13" type="ORF">EP13_02475</name>
</gene>
<evidence type="ECO:0000256" key="5">
    <source>
        <dbReference type="ARBA" id="ARBA00023077"/>
    </source>
</evidence>
<dbReference type="KEGG" id="aal:EP13_02475"/>
<evidence type="ECO:0000256" key="3">
    <source>
        <dbReference type="ARBA" id="ARBA00022452"/>
    </source>
</evidence>
<keyword evidence="7 8" id="KW-0998">Cell outer membrane</keyword>
<evidence type="ECO:0000256" key="10">
    <source>
        <dbReference type="SAM" id="SignalP"/>
    </source>
</evidence>
<evidence type="ECO:0000256" key="2">
    <source>
        <dbReference type="ARBA" id="ARBA00022448"/>
    </source>
</evidence>
<accession>A0A075NVX8</accession>
<evidence type="ECO:0000259" key="12">
    <source>
        <dbReference type="Pfam" id="PF07715"/>
    </source>
</evidence>
<dbReference type="Gene3D" id="2.40.170.20">
    <property type="entry name" value="TonB-dependent receptor, beta-barrel domain"/>
    <property type="match status" value="1"/>
</dbReference>
<evidence type="ECO:0000259" key="11">
    <source>
        <dbReference type="Pfam" id="PF00593"/>
    </source>
</evidence>
<dbReference type="InterPro" id="IPR036942">
    <property type="entry name" value="Beta-barrel_TonB_sf"/>
</dbReference>
<evidence type="ECO:0000256" key="6">
    <source>
        <dbReference type="ARBA" id="ARBA00023136"/>
    </source>
</evidence>
<evidence type="ECO:0000256" key="1">
    <source>
        <dbReference type="ARBA" id="ARBA00004571"/>
    </source>
</evidence>
<dbReference type="PANTHER" id="PTHR47234:SF2">
    <property type="entry name" value="TONB-DEPENDENT RECEPTOR"/>
    <property type="match status" value="1"/>
</dbReference>
<dbReference type="Proteomes" id="UP000056090">
    <property type="component" value="Chromosome"/>
</dbReference>
<dbReference type="InterPro" id="IPR037066">
    <property type="entry name" value="Plug_dom_sf"/>
</dbReference>
<feature type="domain" description="TonB-dependent receptor-like beta-barrel" evidence="11">
    <location>
        <begin position="677"/>
        <end position="1093"/>
    </location>
</feature>
<reference evidence="13 14" key="1">
    <citation type="submission" date="2014-06" db="EMBL/GenBank/DDBJ databases">
        <title>Genomes of Alteromonas australica, a world apart.</title>
        <authorList>
            <person name="Gonzaga A."/>
            <person name="Lopez-Perez M."/>
            <person name="Rodriguez-Valera F."/>
        </authorList>
    </citation>
    <scope>NUCLEOTIDE SEQUENCE [LARGE SCALE GENOMIC DNA]</scope>
    <source>
        <strain evidence="13 14">H 17</strain>
    </source>
</reference>
<evidence type="ECO:0000256" key="7">
    <source>
        <dbReference type="ARBA" id="ARBA00023237"/>
    </source>
</evidence>